<dbReference type="InterPro" id="IPR046348">
    <property type="entry name" value="SIS_dom_sf"/>
</dbReference>
<dbReference type="Gene3D" id="3.40.50.10490">
    <property type="entry name" value="Glucose-6-phosphate isomerase like protein, domain 1"/>
    <property type="match status" value="1"/>
</dbReference>
<keyword evidence="4" id="KW-1185">Reference proteome</keyword>
<dbReference type="CDD" id="cd05005">
    <property type="entry name" value="SIS_PHI"/>
    <property type="match status" value="1"/>
</dbReference>
<dbReference type="PANTHER" id="PTHR43443:SF1">
    <property type="entry name" value="3-HEXULOSE-6-PHOSPHATE ISOMERASE"/>
    <property type="match status" value="1"/>
</dbReference>
<name>A0A238YJC9_9PROT</name>
<dbReference type="InterPro" id="IPR001347">
    <property type="entry name" value="SIS_dom"/>
</dbReference>
<dbReference type="GO" id="GO:1901135">
    <property type="term" value="P:carbohydrate derivative metabolic process"/>
    <property type="evidence" value="ECO:0007669"/>
    <property type="project" value="InterPro"/>
</dbReference>
<dbReference type="GO" id="GO:0016853">
    <property type="term" value="F:isomerase activity"/>
    <property type="evidence" value="ECO:0007669"/>
    <property type="project" value="UniProtKB-KW"/>
</dbReference>
<dbReference type="Proteomes" id="UP000198305">
    <property type="component" value="Unassembled WGS sequence"/>
</dbReference>
<dbReference type="InterPro" id="IPR017552">
    <property type="entry name" value="PHI/rmpB"/>
</dbReference>
<evidence type="ECO:0000259" key="2">
    <source>
        <dbReference type="PROSITE" id="PS51464"/>
    </source>
</evidence>
<keyword evidence="3" id="KW-0413">Isomerase</keyword>
<dbReference type="PANTHER" id="PTHR43443">
    <property type="entry name" value="3-HEXULOSE-6-PHOSPHATE ISOMERASE"/>
    <property type="match status" value="1"/>
</dbReference>
<evidence type="ECO:0000313" key="4">
    <source>
        <dbReference type="Proteomes" id="UP000198305"/>
    </source>
</evidence>
<dbReference type="AlphaFoldDB" id="A0A238YJC9"/>
<proteinExistence type="inferred from homology"/>
<dbReference type="GO" id="GO:0097367">
    <property type="term" value="F:carbohydrate derivative binding"/>
    <property type="evidence" value="ECO:0007669"/>
    <property type="project" value="InterPro"/>
</dbReference>
<feature type="domain" description="SIS" evidence="2">
    <location>
        <begin position="27"/>
        <end position="168"/>
    </location>
</feature>
<dbReference type="NCBIfam" id="TIGR03127">
    <property type="entry name" value="RuMP_HxlB"/>
    <property type="match status" value="1"/>
</dbReference>
<protein>
    <submittedName>
        <fullName evidence="3">6-phospho-3-hexuloisomerase</fullName>
    </submittedName>
</protein>
<dbReference type="PROSITE" id="PS51464">
    <property type="entry name" value="SIS"/>
    <property type="match status" value="1"/>
</dbReference>
<evidence type="ECO:0000256" key="1">
    <source>
        <dbReference type="ARBA" id="ARBA00009235"/>
    </source>
</evidence>
<dbReference type="RefSeq" id="WP_089374796.1">
    <property type="nucleotide sequence ID" value="NZ_FZOA01000002.1"/>
</dbReference>
<sequence>MNQYQELLVSKLTNVINNTAEGYDDKILSLVDAAGRTFIGGAGRSLLVSRFFAMRLVHAGYQVSMVGEVVTPSIQAGDLFIVISGSGSTETLMPLVKKAKSQGAKIIVISMKAQSPMAELADLVVPVGSNDANAFDKTHGLPMGTIFELSTLWFLEATIAKLVDQKGLTEEGMRAIHANLE</sequence>
<reference evidence="4" key="1">
    <citation type="submission" date="2017-06" db="EMBL/GenBank/DDBJ databases">
        <authorList>
            <person name="Varghese N."/>
            <person name="Submissions S."/>
        </authorList>
    </citation>
    <scope>NUCLEOTIDE SEQUENCE [LARGE SCALE GENOMIC DNA]</scope>
    <source>
        <strain evidence="4">Ca-68</strain>
    </source>
</reference>
<gene>
    <name evidence="3" type="ORF">SAMN05192560_0652</name>
</gene>
<accession>A0A238YJC9</accession>
<comment type="similarity">
    <text evidence="1">Belongs to the SIS family. PHI subfamily.</text>
</comment>
<organism evidence="3 4">
    <name type="scientific">Methylobacillus rhizosphaerae</name>
    <dbReference type="NCBI Taxonomy" id="551994"/>
    <lineage>
        <taxon>Bacteria</taxon>
        <taxon>Pseudomonadati</taxon>
        <taxon>Pseudomonadota</taxon>
        <taxon>Betaproteobacteria</taxon>
        <taxon>Nitrosomonadales</taxon>
        <taxon>Methylophilaceae</taxon>
        <taxon>Methylobacillus</taxon>
    </lineage>
</organism>
<dbReference type="OrthoDB" id="9797832at2"/>
<dbReference type="Pfam" id="PF01380">
    <property type="entry name" value="SIS"/>
    <property type="match status" value="1"/>
</dbReference>
<dbReference type="SUPFAM" id="SSF53697">
    <property type="entry name" value="SIS domain"/>
    <property type="match status" value="1"/>
</dbReference>
<dbReference type="EMBL" id="FZOA01000002">
    <property type="protein sequence ID" value="SNR71237.1"/>
    <property type="molecule type" value="Genomic_DNA"/>
</dbReference>
<evidence type="ECO:0000313" key="3">
    <source>
        <dbReference type="EMBL" id="SNR71237.1"/>
    </source>
</evidence>